<feature type="compositionally biased region" description="Acidic residues" evidence="1">
    <location>
        <begin position="79"/>
        <end position="106"/>
    </location>
</feature>
<evidence type="ECO:0000313" key="2">
    <source>
        <dbReference type="EnsemblPlants" id="LPERR08G11300.1"/>
    </source>
</evidence>
<evidence type="ECO:0000313" key="3">
    <source>
        <dbReference type="Proteomes" id="UP000032180"/>
    </source>
</evidence>
<dbReference type="EnsemblPlants" id="LPERR08G11300.1">
    <property type="protein sequence ID" value="LPERR08G11300.1"/>
    <property type="gene ID" value="LPERR08G11300"/>
</dbReference>
<reference evidence="3" key="2">
    <citation type="submission" date="2013-12" db="EMBL/GenBank/DDBJ databases">
        <authorList>
            <person name="Yu Y."/>
            <person name="Lee S."/>
            <person name="de Baynast K."/>
            <person name="Wissotski M."/>
            <person name="Liu L."/>
            <person name="Talag J."/>
            <person name="Goicoechea J."/>
            <person name="Angelova A."/>
            <person name="Jetty R."/>
            <person name="Kudrna D."/>
            <person name="Golser W."/>
            <person name="Rivera L."/>
            <person name="Zhang J."/>
            <person name="Wing R."/>
        </authorList>
    </citation>
    <scope>NUCLEOTIDE SEQUENCE</scope>
</reference>
<feature type="compositionally biased region" description="Polar residues" evidence="1">
    <location>
        <begin position="148"/>
        <end position="157"/>
    </location>
</feature>
<name>A0A0D9X7K1_9ORYZ</name>
<protein>
    <submittedName>
        <fullName evidence="2">Uncharacterized protein</fullName>
    </submittedName>
</protein>
<keyword evidence="3" id="KW-1185">Reference proteome</keyword>
<feature type="region of interest" description="Disordered" evidence="1">
    <location>
        <begin position="64"/>
        <end position="193"/>
    </location>
</feature>
<reference evidence="2" key="3">
    <citation type="submission" date="2015-04" db="UniProtKB">
        <authorList>
            <consortium name="EnsemblPlants"/>
        </authorList>
    </citation>
    <scope>IDENTIFICATION</scope>
</reference>
<dbReference type="STRING" id="77586.A0A0D9X7K1"/>
<organism evidence="2 3">
    <name type="scientific">Leersia perrieri</name>
    <dbReference type="NCBI Taxonomy" id="77586"/>
    <lineage>
        <taxon>Eukaryota</taxon>
        <taxon>Viridiplantae</taxon>
        <taxon>Streptophyta</taxon>
        <taxon>Embryophyta</taxon>
        <taxon>Tracheophyta</taxon>
        <taxon>Spermatophyta</taxon>
        <taxon>Magnoliopsida</taxon>
        <taxon>Liliopsida</taxon>
        <taxon>Poales</taxon>
        <taxon>Poaceae</taxon>
        <taxon>BOP clade</taxon>
        <taxon>Oryzoideae</taxon>
        <taxon>Oryzeae</taxon>
        <taxon>Oryzinae</taxon>
        <taxon>Leersia</taxon>
    </lineage>
</organism>
<dbReference type="eggNOG" id="KOG1603">
    <property type="taxonomic scope" value="Eukaryota"/>
</dbReference>
<dbReference type="HOGENOM" id="CLU_1311747_0_0_1"/>
<dbReference type="Gramene" id="LPERR08G11300.1">
    <property type="protein sequence ID" value="LPERR08G11300.1"/>
    <property type="gene ID" value="LPERR08G11300"/>
</dbReference>
<accession>A0A0D9X7K1</accession>
<proteinExistence type="predicted"/>
<reference evidence="2 3" key="1">
    <citation type="submission" date="2012-08" db="EMBL/GenBank/DDBJ databases">
        <title>Oryza genome evolution.</title>
        <authorList>
            <person name="Wing R.A."/>
        </authorList>
    </citation>
    <scope>NUCLEOTIDE SEQUENCE</scope>
</reference>
<evidence type="ECO:0000256" key="1">
    <source>
        <dbReference type="SAM" id="MobiDB-lite"/>
    </source>
</evidence>
<dbReference type="Proteomes" id="UP000032180">
    <property type="component" value="Chromosome 8"/>
</dbReference>
<dbReference type="AlphaFoldDB" id="A0A0D9X7K1"/>
<feature type="compositionally biased region" description="Gly residues" evidence="1">
    <location>
        <begin position="162"/>
        <end position="174"/>
    </location>
</feature>
<sequence length="210" mass="22773">MSKEEDLKIQKKVKKILHKIEGVYQTSIDAEQGKKLQQLQQQLQMKGLKLPQFMDDKMPPFAAAAAPTKDPKSVKLNIPEDDFVDNDSEFDDEEDFHDDGLDDDYYDNPKMIKQMAMPPPNTGDGGHKKGGNNGGKMGGENEIPVQIKGNTASGSCSKQNQGGRGGNGKNGGGQQTTAKVEEESLRTAAATTQLRERRAATAAQSLLLVG</sequence>